<name>A0A1I4VW15_9FLAO</name>
<evidence type="ECO:0000313" key="3">
    <source>
        <dbReference type="Proteomes" id="UP000199149"/>
    </source>
</evidence>
<evidence type="ECO:0000313" key="2">
    <source>
        <dbReference type="EMBL" id="SFN05382.1"/>
    </source>
</evidence>
<organism evidence="2 3">
    <name type="scientific">Algoriella xinjiangensis</name>
    <dbReference type="NCBI Taxonomy" id="684065"/>
    <lineage>
        <taxon>Bacteria</taxon>
        <taxon>Pseudomonadati</taxon>
        <taxon>Bacteroidota</taxon>
        <taxon>Flavobacteriia</taxon>
        <taxon>Flavobacteriales</taxon>
        <taxon>Weeksellaceae</taxon>
        <taxon>Algoriella</taxon>
    </lineage>
</organism>
<dbReference type="EMBL" id="FOUZ01000006">
    <property type="protein sequence ID" value="SFN05382.1"/>
    <property type="molecule type" value="Genomic_DNA"/>
</dbReference>
<evidence type="ECO:0000259" key="1">
    <source>
        <dbReference type="SMART" id="SM00953"/>
    </source>
</evidence>
<dbReference type="InterPro" id="IPR014914">
    <property type="entry name" value="RES_dom"/>
</dbReference>
<dbReference type="Proteomes" id="UP000199149">
    <property type="component" value="Unassembled WGS sequence"/>
</dbReference>
<dbReference type="STRING" id="684065.SAMN05421738_10613"/>
<protein>
    <submittedName>
        <fullName evidence="2">RES domain-containing protein</fullName>
    </submittedName>
</protein>
<dbReference type="RefSeq" id="WP_092907776.1">
    <property type="nucleotide sequence ID" value="NZ_FOUZ01000006.1"/>
</dbReference>
<keyword evidence="3" id="KW-1185">Reference proteome</keyword>
<accession>A0A1I4VW15</accession>
<gene>
    <name evidence="2" type="ORF">SAMN05421738_10613</name>
</gene>
<dbReference type="OrthoDB" id="9789501at2"/>
<sequence>MFVYNIRKAKYAQSLQASGVANRWNKNDEFVVYTASSRALSTLELVVHRNYINIDNSYKLLVIELDCEESEILDISKIKLPKNWKSVEAYPKLQEIGSKWYQDFKFLAMKVPSAIIPKEFNYLINTKHPNFSEKVKIFELENYEWDNRLL</sequence>
<dbReference type="AlphaFoldDB" id="A0A1I4VW15"/>
<reference evidence="3" key="1">
    <citation type="submission" date="2016-10" db="EMBL/GenBank/DDBJ databases">
        <authorList>
            <person name="Varghese N."/>
            <person name="Submissions S."/>
        </authorList>
    </citation>
    <scope>NUCLEOTIDE SEQUENCE [LARGE SCALE GENOMIC DNA]</scope>
    <source>
        <strain evidence="3">XJ109</strain>
    </source>
</reference>
<dbReference type="SMART" id="SM00953">
    <property type="entry name" value="RES"/>
    <property type="match status" value="1"/>
</dbReference>
<feature type="domain" description="RES" evidence="1">
    <location>
        <begin position="11"/>
        <end position="138"/>
    </location>
</feature>
<proteinExistence type="predicted"/>
<dbReference type="Pfam" id="PF08808">
    <property type="entry name" value="RES"/>
    <property type="match status" value="1"/>
</dbReference>